<evidence type="ECO:0000259" key="2">
    <source>
        <dbReference type="Pfam" id="PF08906"/>
    </source>
</evidence>
<evidence type="ECO:0000259" key="1">
    <source>
        <dbReference type="Pfam" id="PF08887"/>
    </source>
</evidence>
<dbReference type="EMBL" id="VNJJ01000017">
    <property type="protein sequence ID" value="TVX96273.1"/>
    <property type="molecule type" value="Genomic_DNA"/>
</dbReference>
<dbReference type="InterPro" id="IPR014983">
    <property type="entry name" value="GAD-rel"/>
</dbReference>
<keyword evidence="4" id="KW-1185">Reference proteome</keyword>
<name>A0A559J8R9_9BACL</name>
<reference evidence="3 4" key="1">
    <citation type="submission" date="2019-07" db="EMBL/GenBank/DDBJ databases">
        <authorList>
            <person name="Kim J."/>
        </authorList>
    </citation>
    <scope>NUCLEOTIDE SEQUENCE [LARGE SCALE GENOMIC DNA]</scope>
    <source>
        <strain evidence="3 4">G13</strain>
    </source>
</reference>
<proteinExistence type="predicted"/>
<dbReference type="InterPro" id="IPR015002">
    <property type="entry name" value="T6SS_Tdi1_C"/>
</dbReference>
<organism evidence="3 4">
    <name type="scientific">Cohnella terricola</name>
    <dbReference type="NCBI Taxonomy" id="1289167"/>
    <lineage>
        <taxon>Bacteria</taxon>
        <taxon>Bacillati</taxon>
        <taxon>Bacillota</taxon>
        <taxon>Bacilli</taxon>
        <taxon>Bacillales</taxon>
        <taxon>Paenibacillaceae</taxon>
        <taxon>Cohnella</taxon>
    </lineage>
</organism>
<sequence>MNLDKFLKTFPPDYFVKPIRDKLPSSLPVPLLGLFEKIGAGKYRKGIIEIVDSEEYRPTLETWLGRKAPNYFPLALSAFGDLYYYRKLTDTDEDVCVLSPHYRSINTCVWSLNSFLNEYLTDDEVIKSKLREDLFMKSVNKLGALDVGEIFYFEPALILGGAEELQFVSKGKAKVHLDILFQIG</sequence>
<dbReference type="AlphaFoldDB" id="A0A559J8R9"/>
<dbReference type="Pfam" id="PF08906">
    <property type="entry name" value="T6SS_Tdi1_C"/>
    <property type="match status" value="1"/>
</dbReference>
<comment type="caution">
    <text evidence="3">The sequence shown here is derived from an EMBL/GenBank/DDBJ whole genome shotgun (WGS) entry which is preliminary data.</text>
</comment>
<dbReference type="Proteomes" id="UP000316330">
    <property type="component" value="Unassembled WGS sequence"/>
</dbReference>
<evidence type="ECO:0000313" key="3">
    <source>
        <dbReference type="EMBL" id="TVX96273.1"/>
    </source>
</evidence>
<feature type="domain" description="GAD-related" evidence="1">
    <location>
        <begin position="21"/>
        <end position="87"/>
    </location>
</feature>
<accession>A0A559J8R9</accession>
<evidence type="ECO:0000313" key="4">
    <source>
        <dbReference type="Proteomes" id="UP000316330"/>
    </source>
</evidence>
<feature type="domain" description="T6SS immunity protein Tdi1 C-terminal" evidence="2">
    <location>
        <begin position="113"/>
        <end position="183"/>
    </location>
</feature>
<dbReference type="Pfam" id="PF08887">
    <property type="entry name" value="GAD-like"/>
    <property type="match status" value="1"/>
</dbReference>
<gene>
    <name evidence="3" type="ORF">FPZ45_21445</name>
</gene>
<dbReference type="OrthoDB" id="2216648at2"/>
<dbReference type="RefSeq" id="WP_144706343.1">
    <property type="nucleotide sequence ID" value="NZ_VNJJ01000017.1"/>
</dbReference>
<protein>
    <submittedName>
        <fullName evidence="3">DUF1851 domain-containing protein</fullName>
    </submittedName>
</protein>